<keyword evidence="2 11" id="KW-0479">Metal-binding</keyword>
<comment type="cofactor">
    <cofactor evidence="11">
        <name>Mg(2+)</name>
        <dbReference type="ChEBI" id="CHEBI:18420"/>
    </cofactor>
    <cofactor evidence="11">
        <name>Mn(2+)</name>
        <dbReference type="ChEBI" id="CHEBI:29035"/>
    </cofactor>
    <text evidence="11">Binds 1 divalent metal cation per subunit; can use either Mg(2+) or Mn(2+).</text>
</comment>
<sequence length="187" mass="19963">MSKIVVASTNPVKMAATQRGFHRMFPAKTFDFESVSVPSGVREQPLSNAETLQGATQRTQAASECVPDAAYWVGIEGGVETDRHGLGAFAWIVIRSSAFTAQSRTGTFYLPSPVADLLGRGNELGEAIDIVFGTANSKHAGGAIGLLSDHAVDRTQLYEQAVVLALVPFKHTGLYQMERLGHDGTGK</sequence>
<dbReference type="InterPro" id="IPR002786">
    <property type="entry name" value="Non_canon_purine_NTPase"/>
</dbReference>
<dbReference type="GO" id="GO:0046872">
    <property type="term" value="F:metal ion binding"/>
    <property type="evidence" value="ECO:0007669"/>
    <property type="project" value="UniProtKB-KW"/>
</dbReference>
<organism evidence="13 14">
    <name type="scientific">Entotheonella factor</name>
    <dbReference type="NCBI Taxonomy" id="1429438"/>
    <lineage>
        <taxon>Bacteria</taxon>
        <taxon>Pseudomonadati</taxon>
        <taxon>Nitrospinota/Tectimicrobiota group</taxon>
        <taxon>Candidatus Tectimicrobiota</taxon>
        <taxon>Candidatus Entotheonellia</taxon>
        <taxon>Candidatus Entotheonellales</taxon>
        <taxon>Candidatus Entotheonellaceae</taxon>
        <taxon>Candidatus Entotheonella</taxon>
    </lineage>
</organism>
<dbReference type="GO" id="GO:0000166">
    <property type="term" value="F:nucleotide binding"/>
    <property type="evidence" value="ECO:0007669"/>
    <property type="project" value="UniProtKB-KW"/>
</dbReference>
<evidence type="ECO:0000256" key="10">
    <source>
        <dbReference type="ARBA" id="ARBA00060855"/>
    </source>
</evidence>
<dbReference type="EMBL" id="AZHW01000200">
    <property type="protein sequence ID" value="ETX01796.1"/>
    <property type="molecule type" value="Genomic_DNA"/>
</dbReference>
<reference evidence="13 14" key="1">
    <citation type="journal article" date="2014" name="Nature">
        <title>An environmental bacterial taxon with a large and distinct metabolic repertoire.</title>
        <authorList>
            <person name="Wilson M.C."/>
            <person name="Mori T."/>
            <person name="Ruckert C."/>
            <person name="Uria A.R."/>
            <person name="Helf M.J."/>
            <person name="Takada K."/>
            <person name="Gernert C."/>
            <person name="Steffens U.A."/>
            <person name="Heycke N."/>
            <person name="Schmitt S."/>
            <person name="Rinke C."/>
            <person name="Helfrich E.J."/>
            <person name="Brachmann A.O."/>
            <person name="Gurgui C."/>
            <person name="Wakimoto T."/>
            <person name="Kracht M."/>
            <person name="Crusemann M."/>
            <person name="Hentschel U."/>
            <person name="Abe I."/>
            <person name="Matsunaga S."/>
            <person name="Kalinowski J."/>
            <person name="Takeyama H."/>
            <person name="Piel J."/>
        </authorList>
    </citation>
    <scope>NUCLEOTIDE SEQUENCE [LARGE SCALE GENOMIC DNA]</scope>
    <source>
        <strain evidence="14">TSY1</strain>
    </source>
</reference>
<dbReference type="NCBIfam" id="NF003459">
    <property type="entry name" value="PRK05074.1"/>
    <property type="match status" value="1"/>
</dbReference>
<comment type="similarity">
    <text evidence="10 11">Belongs to the YjjX NTPase family.</text>
</comment>
<keyword evidence="4 11" id="KW-0378">Hydrolase</keyword>
<evidence type="ECO:0000256" key="9">
    <source>
        <dbReference type="ARBA" id="ARBA00048781"/>
    </source>
</evidence>
<keyword evidence="3 11" id="KW-0547">Nucleotide-binding</keyword>
<dbReference type="InterPro" id="IPR029001">
    <property type="entry name" value="ITPase-like_fam"/>
</dbReference>
<keyword evidence="7 11" id="KW-0464">Manganese</keyword>
<evidence type="ECO:0000313" key="14">
    <source>
        <dbReference type="Proteomes" id="UP000019141"/>
    </source>
</evidence>
<evidence type="ECO:0000256" key="3">
    <source>
        <dbReference type="ARBA" id="ARBA00022741"/>
    </source>
</evidence>
<keyword evidence="6 11" id="KW-0546">Nucleotide metabolism</keyword>
<dbReference type="HAMAP" id="MF_00648">
    <property type="entry name" value="Non_canon_purine_NTPase_YjjX"/>
    <property type="match status" value="1"/>
</dbReference>
<feature type="domain" description="Non-canonical purine NTP phosphatase/PRRC1" evidence="12">
    <location>
        <begin position="7"/>
        <end position="169"/>
    </location>
</feature>
<protein>
    <recommendedName>
        <fullName evidence="11">Probable inosine/xanthosine triphosphatase</fullName>
        <shortName evidence="11">ITPase/XTPase</shortName>
        <ecNumber evidence="11">3.6.1.73</ecNumber>
    </recommendedName>
    <alternativeName>
        <fullName evidence="11">Non-canonical purine NTP phosphatase</fullName>
    </alternativeName>
    <alternativeName>
        <fullName evidence="11">Non-standard purine NTP phosphatase</fullName>
    </alternativeName>
    <alternativeName>
        <fullName evidence="11">Nucleoside-triphosphate phosphatase</fullName>
        <shortName evidence="11">NTPase</shortName>
    </alternativeName>
</protein>
<dbReference type="Proteomes" id="UP000019141">
    <property type="component" value="Unassembled WGS sequence"/>
</dbReference>
<keyword evidence="14" id="KW-1185">Reference proteome</keyword>
<dbReference type="Gene3D" id="3.90.950.10">
    <property type="match status" value="1"/>
</dbReference>
<evidence type="ECO:0000256" key="1">
    <source>
        <dbReference type="ARBA" id="ARBA00001936"/>
    </source>
</evidence>
<evidence type="ECO:0000256" key="8">
    <source>
        <dbReference type="ARBA" id="ARBA00048174"/>
    </source>
</evidence>
<evidence type="ECO:0000256" key="2">
    <source>
        <dbReference type="ARBA" id="ARBA00022723"/>
    </source>
</evidence>
<proteinExistence type="inferred from homology"/>
<dbReference type="NCBIfam" id="TIGR00258">
    <property type="entry name" value="inosine/xanthosine triphosphatase"/>
    <property type="match status" value="1"/>
</dbReference>
<evidence type="ECO:0000259" key="12">
    <source>
        <dbReference type="Pfam" id="PF01931"/>
    </source>
</evidence>
<dbReference type="GO" id="GO:0103023">
    <property type="term" value="F:ITPase activity"/>
    <property type="evidence" value="ECO:0007669"/>
    <property type="project" value="UniProtKB-EC"/>
</dbReference>
<evidence type="ECO:0000256" key="5">
    <source>
        <dbReference type="ARBA" id="ARBA00022842"/>
    </source>
</evidence>
<name>W4LVN0_ENTF1</name>
<dbReference type="PANTHER" id="PTHR34699:SF2">
    <property type="entry name" value="NON-CANONICAL PURINE NTP PHOSPHATASE_PRRC1 DOMAIN-CONTAINING PROTEIN"/>
    <property type="match status" value="1"/>
</dbReference>
<dbReference type="AlphaFoldDB" id="W4LVN0"/>
<evidence type="ECO:0000256" key="7">
    <source>
        <dbReference type="ARBA" id="ARBA00023211"/>
    </source>
</evidence>
<dbReference type="GO" id="GO:0009117">
    <property type="term" value="P:nucleotide metabolic process"/>
    <property type="evidence" value="ECO:0007669"/>
    <property type="project" value="UniProtKB-KW"/>
</dbReference>
<evidence type="ECO:0000256" key="6">
    <source>
        <dbReference type="ARBA" id="ARBA00023080"/>
    </source>
</evidence>
<feature type="binding site" evidence="11">
    <location>
        <begin position="68"/>
        <end position="69"/>
    </location>
    <ligand>
        <name>substrate</name>
    </ligand>
</feature>
<evidence type="ECO:0000313" key="13">
    <source>
        <dbReference type="EMBL" id="ETX01796.1"/>
    </source>
</evidence>
<dbReference type="FunFam" id="3.90.950.10:FF:000002">
    <property type="entry name" value="Inosine/xanthosine triphosphatase"/>
    <property type="match status" value="1"/>
</dbReference>
<gene>
    <name evidence="13" type="primary">yjjX</name>
    <name evidence="13" type="ORF">ETSY1_06010</name>
</gene>
<keyword evidence="5 11" id="KW-0460">Magnesium</keyword>
<dbReference type="HOGENOM" id="CLU_087417_1_1_7"/>
<dbReference type="PANTHER" id="PTHR34699">
    <property type="match status" value="1"/>
</dbReference>
<dbReference type="InterPro" id="IPR050299">
    <property type="entry name" value="YjjX_NTPase"/>
</dbReference>
<comment type="subunit">
    <text evidence="11">Homodimer.</text>
</comment>
<feature type="binding site" evidence="11">
    <location>
        <position position="68"/>
    </location>
    <ligand>
        <name>Mg(2+)</name>
        <dbReference type="ChEBI" id="CHEBI:18420"/>
    </ligand>
</feature>
<feature type="binding site" evidence="11">
    <location>
        <begin position="8"/>
        <end position="13"/>
    </location>
    <ligand>
        <name>substrate</name>
    </ligand>
</feature>
<evidence type="ECO:0000256" key="11">
    <source>
        <dbReference type="HAMAP-Rule" id="MF_00648"/>
    </source>
</evidence>
<dbReference type="GO" id="GO:0006772">
    <property type="term" value="P:thiamine metabolic process"/>
    <property type="evidence" value="ECO:0007669"/>
    <property type="project" value="TreeGrafter"/>
</dbReference>
<evidence type="ECO:0000256" key="4">
    <source>
        <dbReference type="ARBA" id="ARBA00022801"/>
    </source>
</evidence>
<comment type="cofactor">
    <cofactor evidence="1">
        <name>Mn(2+)</name>
        <dbReference type="ChEBI" id="CHEBI:29035"/>
    </cofactor>
</comment>
<comment type="catalytic activity">
    <reaction evidence="8 11">
        <text>ITP + H2O = IDP + phosphate + H(+)</text>
        <dbReference type="Rhea" id="RHEA:28330"/>
        <dbReference type="ChEBI" id="CHEBI:15377"/>
        <dbReference type="ChEBI" id="CHEBI:15378"/>
        <dbReference type="ChEBI" id="CHEBI:43474"/>
        <dbReference type="ChEBI" id="CHEBI:58280"/>
        <dbReference type="ChEBI" id="CHEBI:61402"/>
        <dbReference type="EC" id="3.6.1.73"/>
    </reaction>
</comment>
<accession>W4LVN0</accession>
<comment type="caution">
    <text evidence="11">Lacks conserved residue(s) required for the propagation of feature annotation.</text>
</comment>
<dbReference type="EC" id="3.6.1.73" evidence="11"/>
<comment type="caution">
    <text evidence="13">The sequence shown here is derived from an EMBL/GenBank/DDBJ whole genome shotgun (WGS) entry which is preliminary data.</text>
</comment>
<comment type="function">
    <text evidence="11">Phosphatase that hydrolyzes non-canonical purine nucleotides such as XTP and ITP to their respective diphosphate derivatives. Probably excludes non-canonical purines from DNA/RNA precursor pool, thus preventing their incorporation into DNA/RNA and avoiding chromosomal lesions.</text>
</comment>
<dbReference type="SUPFAM" id="SSF52972">
    <property type="entry name" value="ITPase-like"/>
    <property type="match status" value="1"/>
</dbReference>
<comment type="catalytic activity">
    <reaction evidence="9 11">
        <text>XTP + H2O = XDP + phosphate + H(+)</text>
        <dbReference type="Rhea" id="RHEA:28406"/>
        <dbReference type="ChEBI" id="CHEBI:15377"/>
        <dbReference type="ChEBI" id="CHEBI:15378"/>
        <dbReference type="ChEBI" id="CHEBI:43474"/>
        <dbReference type="ChEBI" id="CHEBI:59884"/>
        <dbReference type="ChEBI" id="CHEBI:61314"/>
        <dbReference type="EC" id="3.6.1.73"/>
    </reaction>
</comment>
<dbReference type="Pfam" id="PF01931">
    <property type="entry name" value="NTPase_I-T"/>
    <property type="match status" value="1"/>
</dbReference>
<dbReference type="InterPro" id="IPR026533">
    <property type="entry name" value="NTPase/PRRC1"/>
</dbReference>